<dbReference type="Gene3D" id="3.90.1320.10">
    <property type="entry name" value="Outer-capsid protein sigma 3, large lobe"/>
    <property type="match status" value="1"/>
</dbReference>
<sequence length="325" mass="36562">MRTSADLKGTKNETSAFEFQNIELKNGGCPLGTVPIPRIQLEDIFRTGSLPKFGKNHDNVIPHHWEADGILGDDYSATLPNYGTSMLMNLWKPRLRLPRAQFSLAQTWISANGENIEAGWHVYPTLYNDYQTHLFVLWRADDYAHYCYNLLCPNGFVQESRNVVPGSVLNPVSTYNGAQHNISRSILKNALTGDWWLSVGRDQGNQVKVGYWPRRLFHHLSTQATAVKWGGEVYGQSPLPEMGSGHFPQEGFGKASYFSKIQVKKELGQENLEDVQPADMTSHYNDVPNCYKSSVGRSEEQGTYILFGGPAVKHSMVHLSRIESK</sequence>
<dbReference type="InterPro" id="IPR053168">
    <property type="entry name" value="Glutamic_endopeptidase"/>
</dbReference>
<dbReference type="EMBL" id="JAMYWD010000003">
    <property type="protein sequence ID" value="KAJ4976450.1"/>
    <property type="molecule type" value="Genomic_DNA"/>
</dbReference>
<reference evidence="2" key="1">
    <citation type="journal article" date="2023" name="Plant J.">
        <title>The genome of the king protea, Protea cynaroides.</title>
        <authorList>
            <person name="Chang J."/>
            <person name="Duong T.A."/>
            <person name="Schoeman C."/>
            <person name="Ma X."/>
            <person name="Roodt D."/>
            <person name="Barker N."/>
            <person name="Li Z."/>
            <person name="Van de Peer Y."/>
            <person name="Mizrachi E."/>
        </authorList>
    </citation>
    <scope>NUCLEOTIDE SEQUENCE</scope>
    <source>
        <tissue evidence="2">Young leaves</tissue>
    </source>
</reference>
<dbReference type="Proteomes" id="UP001141806">
    <property type="component" value="Unassembled WGS sequence"/>
</dbReference>
<protein>
    <recommendedName>
        <fullName evidence="1">Neprosin PEP catalytic domain-containing protein</fullName>
    </recommendedName>
</protein>
<comment type="caution">
    <text evidence="2">The sequence shown here is derived from an EMBL/GenBank/DDBJ whole genome shotgun (WGS) entry which is preliminary data.</text>
</comment>
<feature type="domain" description="Neprosin PEP catalytic" evidence="1">
    <location>
        <begin position="52"/>
        <end position="315"/>
    </location>
</feature>
<name>A0A9Q0QY80_9MAGN</name>
<dbReference type="OrthoDB" id="1858978at2759"/>
<dbReference type="InterPro" id="IPR004314">
    <property type="entry name" value="Neprosin"/>
</dbReference>
<evidence type="ECO:0000313" key="3">
    <source>
        <dbReference type="Proteomes" id="UP001141806"/>
    </source>
</evidence>
<organism evidence="2 3">
    <name type="scientific">Protea cynaroides</name>
    <dbReference type="NCBI Taxonomy" id="273540"/>
    <lineage>
        <taxon>Eukaryota</taxon>
        <taxon>Viridiplantae</taxon>
        <taxon>Streptophyta</taxon>
        <taxon>Embryophyta</taxon>
        <taxon>Tracheophyta</taxon>
        <taxon>Spermatophyta</taxon>
        <taxon>Magnoliopsida</taxon>
        <taxon>Proteales</taxon>
        <taxon>Proteaceae</taxon>
        <taxon>Protea</taxon>
    </lineage>
</organism>
<accession>A0A9Q0QY80</accession>
<dbReference type="PANTHER" id="PTHR31589">
    <property type="entry name" value="PROTEIN, PUTATIVE (DUF239)-RELATED-RELATED"/>
    <property type="match status" value="1"/>
</dbReference>
<gene>
    <name evidence="2" type="ORF">NE237_001556</name>
</gene>
<dbReference type="PROSITE" id="PS52045">
    <property type="entry name" value="NEPROSIN_PEP_CD"/>
    <property type="match status" value="1"/>
</dbReference>
<dbReference type="AlphaFoldDB" id="A0A9Q0QY80"/>
<proteinExistence type="predicted"/>
<keyword evidence="3" id="KW-1185">Reference proteome</keyword>
<evidence type="ECO:0000313" key="2">
    <source>
        <dbReference type="EMBL" id="KAJ4976450.1"/>
    </source>
</evidence>
<evidence type="ECO:0000259" key="1">
    <source>
        <dbReference type="PROSITE" id="PS52045"/>
    </source>
</evidence>
<dbReference type="Pfam" id="PF03080">
    <property type="entry name" value="Neprosin"/>
    <property type="match status" value="1"/>
</dbReference>